<dbReference type="Proteomes" id="UP000245884">
    <property type="component" value="Unassembled WGS sequence"/>
</dbReference>
<proteinExistence type="predicted"/>
<dbReference type="RefSeq" id="XP_025360510.1">
    <property type="nucleotide sequence ID" value="XM_025509756.1"/>
</dbReference>
<protein>
    <submittedName>
        <fullName evidence="2">Uncharacterized protein</fullName>
    </submittedName>
</protein>
<gene>
    <name evidence="2" type="ORF">BDZ90DRAFT_65684</name>
</gene>
<organism evidence="2 3">
    <name type="scientific">Jaminaea rosea</name>
    <dbReference type="NCBI Taxonomy" id="1569628"/>
    <lineage>
        <taxon>Eukaryota</taxon>
        <taxon>Fungi</taxon>
        <taxon>Dikarya</taxon>
        <taxon>Basidiomycota</taxon>
        <taxon>Ustilaginomycotina</taxon>
        <taxon>Exobasidiomycetes</taxon>
        <taxon>Microstromatales</taxon>
        <taxon>Microstromatales incertae sedis</taxon>
        <taxon>Jaminaea</taxon>
    </lineage>
</organism>
<dbReference type="GeneID" id="37031579"/>
<evidence type="ECO:0000256" key="1">
    <source>
        <dbReference type="SAM" id="MobiDB-lite"/>
    </source>
</evidence>
<evidence type="ECO:0000313" key="3">
    <source>
        <dbReference type="Proteomes" id="UP000245884"/>
    </source>
</evidence>
<sequence>MVEERRCDWPLLALLYTSSSLTSSLAHHTSSMVYCRSTPSCPFVHEEELCFPSPLPPATTLSRWARSVGELGPHSLASLGAITGLHPRTKRTAPPVDVHRDPRRSPRNASLPVVEFRVKRRSKTGGLAAMSGAMSREGSIRGRRRINILLQEPDAGER</sequence>
<evidence type="ECO:0000313" key="2">
    <source>
        <dbReference type="EMBL" id="PWN25898.1"/>
    </source>
</evidence>
<dbReference type="AlphaFoldDB" id="A0A316UM58"/>
<keyword evidence="3" id="KW-1185">Reference proteome</keyword>
<reference evidence="2 3" key="1">
    <citation type="journal article" date="2018" name="Mol. Biol. Evol.">
        <title>Broad Genomic Sampling Reveals a Smut Pathogenic Ancestry of the Fungal Clade Ustilaginomycotina.</title>
        <authorList>
            <person name="Kijpornyongpan T."/>
            <person name="Mondo S.J."/>
            <person name="Barry K."/>
            <person name="Sandor L."/>
            <person name="Lee J."/>
            <person name="Lipzen A."/>
            <person name="Pangilinan J."/>
            <person name="LaButti K."/>
            <person name="Hainaut M."/>
            <person name="Henrissat B."/>
            <person name="Grigoriev I.V."/>
            <person name="Spatafora J.W."/>
            <person name="Aime M.C."/>
        </authorList>
    </citation>
    <scope>NUCLEOTIDE SEQUENCE [LARGE SCALE GENOMIC DNA]</scope>
    <source>
        <strain evidence="2 3">MCA 5214</strain>
    </source>
</reference>
<dbReference type="EMBL" id="KZ819674">
    <property type="protein sequence ID" value="PWN25898.1"/>
    <property type="molecule type" value="Genomic_DNA"/>
</dbReference>
<feature type="region of interest" description="Disordered" evidence="1">
    <location>
        <begin position="86"/>
        <end position="112"/>
    </location>
</feature>
<name>A0A316UM58_9BASI</name>
<accession>A0A316UM58</accession>